<dbReference type="InterPro" id="IPR004839">
    <property type="entry name" value="Aminotransferase_I/II_large"/>
</dbReference>
<keyword evidence="3" id="KW-0808">Transferase</keyword>
<evidence type="ECO:0000256" key="1">
    <source>
        <dbReference type="ARBA" id="ARBA00001933"/>
    </source>
</evidence>
<comment type="similarity">
    <text evidence="5">Belongs to the class-II pyridoxal-phosphate-dependent aminotransferase family.</text>
</comment>
<dbReference type="InterPro" id="IPR001917">
    <property type="entry name" value="Aminotrans_II_pyridoxalP_BS"/>
</dbReference>
<evidence type="ECO:0000313" key="7">
    <source>
        <dbReference type="EMBL" id="MBY5959993.1"/>
    </source>
</evidence>
<dbReference type="SUPFAM" id="SSF53383">
    <property type="entry name" value="PLP-dependent transferases"/>
    <property type="match status" value="1"/>
</dbReference>
<keyword evidence="8" id="KW-1185">Reference proteome</keyword>
<dbReference type="Pfam" id="PF00155">
    <property type="entry name" value="Aminotran_1_2"/>
    <property type="match status" value="1"/>
</dbReference>
<proteinExistence type="inferred from homology"/>
<keyword evidence="4 5" id="KW-0663">Pyridoxal phosphate</keyword>
<dbReference type="Proteomes" id="UP000753961">
    <property type="component" value="Unassembled WGS sequence"/>
</dbReference>
<evidence type="ECO:0000313" key="8">
    <source>
        <dbReference type="Proteomes" id="UP000753961"/>
    </source>
</evidence>
<name>A0A953HS93_9BACT</name>
<feature type="domain" description="Aminotransferase class I/classII large" evidence="6">
    <location>
        <begin position="44"/>
        <end position="392"/>
    </location>
</feature>
<evidence type="ECO:0000259" key="6">
    <source>
        <dbReference type="Pfam" id="PF00155"/>
    </source>
</evidence>
<dbReference type="PROSITE" id="PS00599">
    <property type="entry name" value="AA_TRANSFER_CLASS_2"/>
    <property type="match status" value="1"/>
</dbReference>
<evidence type="ECO:0000256" key="4">
    <source>
        <dbReference type="ARBA" id="ARBA00022898"/>
    </source>
</evidence>
<dbReference type="EMBL" id="JAHVHU010000021">
    <property type="protein sequence ID" value="MBY5959993.1"/>
    <property type="molecule type" value="Genomic_DNA"/>
</dbReference>
<dbReference type="InterPro" id="IPR015422">
    <property type="entry name" value="PyrdxlP-dep_Trfase_small"/>
</dbReference>
<dbReference type="RefSeq" id="WP_222581531.1">
    <property type="nucleotide sequence ID" value="NZ_JAHVHU010000021.1"/>
</dbReference>
<dbReference type="InterPro" id="IPR050087">
    <property type="entry name" value="AON_synthase_class-II"/>
</dbReference>
<dbReference type="AlphaFoldDB" id="A0A953HS93"/>
<comment type="pathway">
    <text evidence="2">Lipid metabolism.</text>
</comment>
<evidence type="ECO:0000256" key="3">
    <source>
        <dbReference type="ARBA" id="ARBA00022679"/>
    </source>
</evidence>
<evidence type="ECO:0000256" key="5">
    <source>
        <dbReference type="RuleBase" id="RU003693"/>
    </source>
</evidence>
<evidence type="ECO:0000256" key="2">
    <source>
        <dbReference type="ARBA" id="ARBA00005189"/>
    </source>
</evidence>
<sequence length="411" mass="45477">MDIFSRIVNQPGPLGKYADFGEGYFVFPELEGDIGSRMTFNGREVVVWSVNNYLGLANHPEVRKADAQSVKDWGLAYPMGSRLMSGQTSQHAKLEKELADFVGKESAFLVNFGYQSMVSAIDALLSRRDVAIYDDGSHACIVDGVRLHVGKRFAYQHNDIDNLVTQLERATAITEKTGGGILVITEGVFGMQGEQGRIKEILELKERYDFRILVDDAHGFGTIGKTGAGVGEEQGVTEGIDLYFSTFAKSMAGIGAFFAADKEVIRYLKYNARSQVFAKSLPMGYVEGGLKRLELIRKHPELKEKLWDIVNQLQSGLRDRGYNLGNTESCVTPVFMKGDTMEACAMVKDLREEHGIFCSIVVYPVVPKGVILLRLIPTAAHTSEDVELTLDAFDAVKEKLDKGEYKGKMTV</sequence>
<dbReference type="Gene3D" id="3.40.640.10">
    <property type="entry name" value="Type I PLP-dependent aspartate aminotransferase-like (Major domain)"/>
    <property type="match status" value="1"/>
</dbReference>
<comment type="caution">
    <text evidence="7">The sequence shown here is derived from an EMBL/GenBank/DDBJ whole genome shotgun (WGS) entry which is preliminary data.</text>
</comment>
<organism evidence="7 8">
    <name type="scientific">Membranihabitans marinus</name>
    <dbReference type="NCBI Taxonomy" id="1227546"/>
    <lineage>
        <taxon>Bacteria</taxon>
        <taxon>Pseudomonadati</taxon>
        <taxon>Bacteroidota</taxon>
        <taxon>Saprospiria</taxon>
        <taxon>Saprospirales</taxon>
        <taxon>Saprospiraceae</taxon>
        <taxon>Membranihabitans</taxon>
    </lineage>
</organism>
<comment type="cofactor">
    <cofactor evidence="1 5">
        <name>pyridoxal 5'-phosphate</name>
        <dbReference type="ChEBI" id="CHEBI:597326"/>
    </cofactor>
</comment>
<accession>A0A953HS93</accession>
<dbReference type="GO" id="GO:0030170">
    <property type="term" value="F:pyridoxal phosphate binding"/>
    <property type="evidence" value="ECO:0007669"/>
    <property type="project" value="InterPro"/>
</dbReference>
<gene>
    <name evidence="7" type="ORF">KUV50_17715</name>
</gene>
<reference evidence="7" key="1">
    <citation type="submission" date="2021-06" db="EMBL/GenBank/DDBJ databases">
        <title>44 bacteria genomes isolated from Dapeng, Shenzhen.</title>
        <authorList>
            <person name="Zheng W."/>
            <person name="Yu S."/>
            <person name="Huang Y."/>
        </authorList>
    </citation>
    <scope>NUCLEOTIDE SEQUENCE</scope>
    <source>
        <strain evidence="7">DP5N28-2</strain>
    </source>
</reference>
<protein>
    <submittedName>
        <fullName evidence="7">Pyridoxal phosphate-dependent aminotransferase family protein</fullName>
    </submittedName>
</protein>
<dbReference type="InterPro" id="IPR015424">
    <property type="entry name" value="PyrdxlP-dep_Trfase"/>
</dbReference>
<keyword evidence="7" id="KW-0032">Aminotransferase</keyword>
<dbReference type="PANTHER" id="PTHR13693">
    <property type="entry name" value="CLASS II AMINOTRANSFERASE/8-AMINO-7-OXONONANOATE SYNTHASE"/>
    <property type="match status" value="1"/>
</dbReference>
<dbReference type="InterPro" id="IPR015421">
    <property type="entry name" value="PyrdxlP-dep_Trfase_major"/>
</dbReference>
<dbReference type="GO" id="GO:0008483">
    <property type="term" value="F:transaminase activity"/>
    <property type="evidence" value="ECO:0007669"/>
    <property type="project" value="UniProtKB-KW"/>
</dbReference>
<dbReference type="Gene3D" id="3.90.1150.10">
    <property type="entry name" value="Aspartate Aminotransferase, domain 1"/>
    <property type="match status" value="1"/>
</dbReference>